<feature type="compositionally biased region" description="Polar residues" evidence="2">
    <location>
        <begin position="117"/>
        <end position="144"/>
    </location>
</feature>
<dbReference type="PANTHER" id="PTHR24260">
    <property type="match status" value="1"/>
</dbReference>
<evidence type="ECO:0000313" key="4">
    <source>
        <dbReference type="Proteomes" id="UP000079169"/>
    </source>
</evidence>
<evidence type="ECO:0000256" key="2">
    <source>
        <dbReference type="SAM" id="MobiDB-lite"/>
    </source>
</evidence>
<dbReference type="RefSeq" id="XP_026676351.1">
    <property type="nucleotide sequence ID" value="XM_026820550.1"/>
</dbReference>
<feature type="compositionally biased region" description="Polar residues" evidence="2">
    <location>
        <begin position="691"/>
        <end position="717"/>
    </location>
</feature>
<feature type="compositionally biased region" description="Polar residues" evidence="2">
    <location>
        <begin position="151"/>
        <end position="173"/>
    </location>
</feature>
<feature type="compositionally biased region" description="Polar residues" evidence="2">
    <location>
        <begin position="83"/>
        <end position="96"/>
    </location>
</feature>
<organism evidence="4 5">
    <name type="scientific">Diaphorina citri</name>
    <name type="common">Asian citrus psyllid</name>
    <dbReference type="NCBI Taxonomy" id="121845"/>
    <lineage>
        <taxon>Eukaryota</taxon>
        <taxon>Metazoa</taxon>
        <taxon>Ecdysozoa</taxon>
        <taxon>Arthropoda</taxon>
        <taxon>Hexapoda</taxon>
        <taxon>Insecta</taxon>
        <taxon>Pterygota</taxon>
        <taxon>Neoptera</taxon>
        <taxon>Paraneoptera</taxon>
        <taxon>Hemiptera</taxon>
        <taxon>Sternorrhyncha</taxon>
        <taxon>Psylloidea</taxon>
        <taxon>Psyllidae</taxon>
        <taxon>Diaphorininae</taxon>
        <taxon>Diaphorina</taxon>
    </lineage>
</organism>
<evidence type="ECO:0000256" key="1">
    <source>
        <dbReference type="ARBA" id="ARBA00023157"/>
    </source>
</evidence>
<dbReference type="PROSITE" id="PS50240">
    <property type="entry name" value="TRYPSIN_DOM"/>
    <property type="match status" value="1"/>
</dbReference>
<feature type="domain" description="Peptidase S1" evidence="3">
    <location>
        <begin position="376"/>
        <end position="868"/>
    </location>
</feature>
<dbReference type="InterPro" id="IPR018114">
    <property type="entry name" value="TRYPSIN_HIS"/>
</dbReference>
<feature type="compositionally biased region" description="Basic and acidic residues" evidence="2">
    <location>
        <begin position="302"/>
        <end position="317"/>
    </location>
</feature>
<evidence type="ECO:0000313" key="5">
    <source>
        <dbReference type="RefSeq" id="XP_026676351.1"/>
    </source>
</evidence>
<proteinExistence type="predicted"/>
<feature type="compositionally biased region" description="Polar residues" evidence="2">
    <location>
        <begin position="725"/>
        <end position="806"/>
    </location>
</feature>
<dbReference type="Gene3D" id="2.40.10.10">
    <property type="entry name" value="Trypsin-like serine proteases"/>
    <property type="match status" value="2"/>
</dbReference>
<name>A0A3Q0IJC2_DIACI</name>
<dbReference type="Pfam" id="PF16030">
    <property type="entry name" value="GD_N"/>
    <property type="match status" value="1"/>
</dbReference>
<sequence length="872" mass="97285">MDKPMRFRFGRPHLLHKTEPHDSLGEVTTSNNKEFTILNLEQVLDPSRPMTTRIMVRFEPNGGSPKVKTIWLNGKQICPAETPKSSYNTKPQQTYEESYRPQGNVGGSGGYQPGNVGYNSNTGYNTQPQPTVNTGYSTSSSNSRPVVYQGQKPSSQSEISYNGKKPSQNSNTPDIGDIAEHLIDDGDSNNKTVIITVIKHNAQETTTENYKTTTWKAKTTGKPNNKDKDRDNRDKDKDNNSGNKGHPLNTQHSQDIAEHLIDDGDSNNKTVIITVIKHNAQETTTENYKTTTWKAKTTAKPNNKDKDRDNRDKDKDNNSGNKGHPLNTQHSQKRPAESNNKNTNNNNNNNNGQSSGNSNKDVSCGTVVYNKAQPLVTYGQKTARGQWPWHVALYRTEGINLSYVCGGSLVSVNYVITAAHCVTKKPYDKPVDSDTLVIYLGKYHQHQFSDEGGVQNKQVKRVHIYPTFNSSNYLGDIALLQLSSDVDYSMYVRPVCLWDDSTAPLQLSAVEGVLIFQFKRIGLKRPDPIFITDTLYNGSVTTNDDYYNEFFNINQQNAMKQNPDKVYANTESSVLEPGGYSKPQQRPQKPPRKKGQTESVDNTYTIPSSNTEYNAGQNEQSSYNQGTIDKPLTSPVYNKKPQEPEYQAKPQTYPAPDNSYNSYSNTDAYGSNGRPQTVTNSETSHARPQKSPESSYNTRPQTNSDSNYNSRPQTNPDNVYYVKPQTETSYNTRPQTNPEPSYNTRPQSNSDSNYNSRPQTNPEPSYNTRPQSSPDTSYNTRPQSSPDTSYNTRPQSNSLGNSFSASGTSVCNGDSGGGMVFKIDSAWYLRGIVSITVARDGLRVCDTKHYVVFTDVAKYLGWIRPILASGSR</sequence>
<feature type="region of interest" description="Disordered" evidence="2">
    <location>
        <begin position="205"/>
        <end position="251"/>
    </location>
</feature>
<dbReference type="FunFam" id="2.40.10.10:FF:000068">
    <property type="entry name" value="transmembrane protease serine 2"/>
    <property type="match status" value="1"/>
</dbReference>
<dbReference type="InterPro" id="IPR001314">
    <property type="entry name" value="Peptidase_S1A"/>
</dbReference>
<dbReference type="InterPro" id="IPR051333">
    <property type="entry name" value="CLIP_Serine_Protease"/>
</dbReference>
<feature type="compositionally biased region" description="Low complexity" evidence="2">
    <location>
        <begin position="205"/>
        <end position="223"/>
    </location>
</feature>
<dbReference type="GO" id="GO:0004252">
    <property type="term" value="F:serine-type endopeptidase activity"/>
    <property type="evidence" value="ECO:0007669"/>
    <property type="project" value="InterPro"/>
</dbReference>
<dbReference type="GeneID" id="103505209"/>
<accession>A0A3Q0IJC2</accession>
<feature type="compositionally biased region" description="Polar residues" evidence="2">
    <location>
        <begin position="597"/>
        <end position="627"/>
    </location>
</feature>
<feature type="compositionally biased region" description="Low complexity" evidence="2">
    <location>
        <begin position="283"/>
        <end position="301"/>
    </location>
</feature>
<reference evidence="5" key="1">
    <citation type="submission" date="2025-08" db="UniProtKB">
        <authorList>
            <consortium name="RefSeq"/>
        </authorList>
    </citation>
    <scope>IDENTIFICATION</scope>
</reference>
<evidence type="ECO:0000259" key="3">
    <source>
        <dbReference type="PROSITE" id="PS50240"/>
    </source>
</evidence>
<dbReference type="InterPro" id="IPR001254">
    <property type="entry name" value="Trypsin_dom"/>
</dbReference>
<feature type="region of interest" description="Disordered" evidence="2">
    <location>
        <begin position="79"/>
        <end position="185"/>
    </location>
</feature>
<dbReference type="PRINTS" id="PR00722">
    <property type="entry name" value="CHYMOTRYPSIN"/>
</dbReference>
<dbReference type="AlphaFoldDB" id="A0A3Q0IJC2"/>
<feature type="region of interest" description="Disordered" evidence="2">
    <location>
        <begin position="573"/>
        <end position="806"/>
    </location>
</feature>
<feature type="compositionally biased region" description="Basic and acidic residues" evidence="2">
    <location>
        <begin position="224"/>
        <end position="239"/>
    </location>
</feature>
<dbReference type="PANTHER" id="PTHR24260:SF143">
    <property type="entry name" value="SERINE PROTEASE GD-LIKE PROTEIN"/>
    <property type="match status" value="1"/>
</dbReference>
<dbReference type="SUPFAM" id="SSF50494">
    <property type="entry name" value="Trypsin-like serine proteases"/>
    <property type="match status" value="2"/>
</dbReference>
<dbReference type="KEGG" id="dci:103505209"/>
<protein>
    <submittedName>
        <fullName evidence="5">LOW QUALITY PROTEIN: probable WRKY transcription factor protein 1</fullName>
    </submittedName>
</protein>
<dbReference type="InterPro" id="IPR043504">
    <property type="entry name" value="Peptidase_S1_PA_chymotrypsin"/>
</dbReference>
<dbReference type="STRING" id="121845.A0A3Q0IJC2"/>
<dbReference type="Proteomes" id="UP000079169">
    <property type="component" value="Unplaced"/>
</dbReference>
<feature type="region of interest" description="Disordered" evidence="2">
    <location>
        <begin position="283"/>
        <end position="362"/>
    </location>
</feature>
<dbReference type="PROSITE" id="PS00134">
    <property type="entry name" value="TRYPSIN_HIS"/>
    <property type="match status" value="1"/>
</dbReference>
<dbReference type="GO" id="GO:0006508">
    <property type="term" value="P:proteolysis"/>
    <property type="evidence" value="ECO:0007669"/>
    <property type="project" value="InterPro"/>
</dbReference>
<dbReference type="SMART" id="SM00020">
    <property type="entry name" value="Tryp_SPc"/>
    <property type="match status" value="1"/>
</dbReference>
<dbReference type="Pfam" id="PF00089">
    <property type="entry name" value="Trypsin"/>
    <property type="match status" value="2"/>
</dbReference>
<keyword evidence="4" id="KW-1185">Reference proteome</keyword>
<gene>
    <name evidence="5" type="primary">LOC103505209</name>
</gene>
<dbReference type="InterPro" id="IPR009003">
    <property type="entry name" value="Peptidase_S1_PA"/>
</dbReference>
<dbReference type="InterPro" id="IPR031986">
    <property type="entry name" value="GD_N"/>
</dbReference>
<feature type="compositionally biased region" description="Low complexity" evidence="2">
    <location>
        <begin position="338"/>
        <end position="360"/>
    </location>
</feature>
<keyword evidence="1" id="KW-1015">Disulfide bond</keyword>
<dbReference type="PaxDb" id="121845-A0A3Q0IJC2"/>
<feature type="compositionally biased region" description="Polar residues" evidence="2">
    <location>
        <begin position="658"/>
        <end position="683"/>
    </location>
</feature>